<accession>A0AA41PWT2</accession>
<evidence type="ECO:0000313" key="8">
    <source>
        <dbReference type="Proteomes" id="UP001165378"/>
    </source>
</evidence>
<dbReference type="Gene3D" id="3.40.50.300">
    <property type="entry name" value="P-loop containing nucleotide triphosphate hydrolases"/>
    <property type="match status" value="1"/>
</dbReference>
<feature type="domain" description="ABC transporter" evidence="6">
    <location>
        <begin position="23"/>
        <end position="266"/>
    </location>
</feature>
<dbReference type="SUPFAM" id="SSF52540">
    <property type="entry name" value="P-loop containing nucleoside triphosphate hydrolases"/>
    <property type="match status" value="1"/>
</dbReference>
<dbReference type="Pfam" id="PF08352">
    <property type="entry name" value="oligo_HPY"/>
    <property type="match status" value="1"/>
</dbReference>
<evidence type="ECO:0000313" key="7">
    <source>
        <dbReference type="EMBL" id="MCF2527305.1"/>
    </source>
</evidence>
<proteinExistence type="inferred from homology"/>
<dbReference type="Proteomes" id="UP001165378">
    <property type="component" value="Unassembled WGS sequence"/>
</dbReference>
<comment type="similarity">
    <text evidence="1">Belongs to the ABC transporter superfamily.</text>
</comment>
<dbReference type="Pfam" id="PF00005">
    <property type="entry name" value="ABC_tran"/>
    <property type="match status" value="1"/>
</dbReference>
<organism evidence="7 8">
    <name type="scientific">Yinghuangia soli</name>
    <dbReference type="NCBI Taxonomy" id="2908204"/>
    <lineage>
        <taxon>Bacteria</taxon>
        <taxon>Bacillati</taxon>
        <taxon>Actinomycetota</taxon>
        <taxon>Actinomycetes</taxon>
        <taxon>Kitasatosporales</taxon>
        <taxon>Streptomycetaceae</taxon>
        <taxon>Yinghuangia</taxon>
    </lineage>
</organism>
<evidence type="ECO:0000256" key="3">
    <source>
        <dbReference type="ARBA" id="ARBA00022741"/>
    </source>
</evidence>
<protein>
    <submittedName>
        <fullName evidence="7">ATP-binding cassette domain-containing protein</fullName>
    </submittedName>
</protein>
<dbReference type="FunFam" id="3.40.50.300:FF:000016">
    <property type="entry name" value="Oligopeptide ABC transporter ATP-binding component"/>
    <property type="match status" value="1"/>
</dbReference>
<dbReference type="NCBIfam" id="TIGR01727">
    <property type="entry name" value="oligo_HPY"/>
    <property type="match status" value="1"/>
</dbReference>
<dbReference type="RefSeq" id="WP_235051442.1">
    <property type="nucleotide sequence ID" value="NZ_JAKFHA010000003.1"/>
</dbReference>
<evidence type="ECO:0000256" key="1">
    <source>
        <dbReference type="ARBA" id="ARBA00005417"/>
    </source>
</evidence>
<keyword evidence="4 7" id="KW-0067">ATP-binding</keyword>
<dbReference type="GO" id="GO:0005524">
    <property type="term" value="F:ATP binding"/>
    <property type="evidence" value="ECO:0007669"/>
    <property type="project" value="UniProtKB-KW"/>
</dbReference>
<dbReference type="PROSITE" id="PS00211">
    <property type="entry name" value="ABC_TRANSPORTER_1"/>
    <property type="match status" value="1"/>
</dbReference>
<evidence type="ECO:0000256" key="4">
    <source>
        <dbReference type="ARBA" id="ARBA00022840"/>
    </source>
</evidence>
<dbReference type="PANTHER" id="PTHR43776">
    <property type="entry name" value="TRANSPORT ATP-BINDING PROTEIN"/>
    <property type="match status" value="1"/>
</dbReference>
<name>A0AA41PWT2_9ACTN</name>
<gene>
    <name evidence="7" type="ORF">LZ495_08775</name>
</gene>
<dbReference type="InterPro" id="IPR003439">
    <property type="entry name" value="ABC_transporter-like_ATP-bd"/>
</dbReference>
<dbReference type="AlphaFoldDB" id="A0AA41PWT2"/>
<reference evidence="7" key="1">
    <citation type="submission" date="2022-01" db="EMBL/GenBank/DDBJ databases">
        <title>Genome-Based Taxonomic Classification of the Phylum Actinobacteria.</title>
        <authorList>
            <person name="Gao Y."/>
        </authorList>
    </citation>
    <scope>NUCLEOTIDE SEQUENCE</scope>
    <source>
        <strain evidence="7">KLBMP 8922</strain>
    </source>
</reference>
<dbReference type="InterPro" id="IPR027417">
    <property type="entry name" value="P-loop_NTPase"/>
</dbReference>
<dbReference type="InterPro" id="IPR003593">
    <property type="entry name" value="AAA+_ATPase"/>
</dbReference>
<dbReference type="PROSITE" id="PS50893">
    <property type="entry name" value="ABC_TRANSPORTER_2"/>
    <property type="match status" value="1"/>
</dbReference>
<dbReference type="PANTHER" id="PTHR43776:SF7">
    <property type="entry name" value="D,D-DIPEPTIDE TRANSPORT ATP-BINDING PROTEIN DDPF-RELATED"/>
    <property type="match status" value="1"/>
</dbReference>
<sequence length="340" mass="36284">MTASSASTSETGTASAPPAVLEVRDLSVHFRQGRGHPPLRAVDGVSFAVRAGETVGLVGESGSGKSTIGRAVLGLNPVTEGRISFAGDDITRAAPRVRRRLSSRLQVVFQDPYSSLNPARTIGQTLAEPLLVHEKSGRAETAERVAAMLRRVGMPADAADRYPGQFSGGQRQRIAIARALMLSPQLVICDEPVSALDLSIQAQVMNLLAELQDELALSYLFIAHDLPVVRHLSHRVLVLYRGQVLESGDAGAVYDRPAHPYTQALLAAAPEPDPAAQRARRASRAAAKAEPGPPSPTGCVFAHRCPQVADRCRTERPELRVLAPEPAPRAVACHLVDELP</sequence>
<keyword evidence="3" id="KW-0547">Nucleotide-binding</keyword>
<dbReference type="GO" id="GO:0016887">
    <property type="term" value="F:ATP hydrolysis activity"/>
    <property type="evidence" value="ECO:0007669"/>
    <property type="project" value="InterPro"/>
</dbReference>
<comment type="caution">
    <text evidence="7">The sequence shown here is derived from an EMBL/GenBank/DDBJ whole genome shotgun (WGS) entry which is preliminary data.</text>
</comment>
<evidence type="ECO:0000259" key="6">
    <source>
        <dbReference type="PROSITE" id="PS50893"/>
    </source>
</evidence>
<dbReference type="InterPro" id="IPR050319">
    <property type="entry name" value="ABC_transp_ATP-bind"/>
</dbReference>
<evidence type="ECO:0000256" key="2">
    <source>
        <dbReference type="ARBA" id="ARBA00022448"/>
    </source>
</evidence>
<dbReference type="GO" id="GO:0055085">
    <property type="term" value="P:transmembrane transport"/>
    <property type="evidence" value="ECO:0007669"/>
    <property type="project" value="UniProtKB-ARBA"/>
</dbReference>
<dbReference type="SMART" id="SM00382">
    <property type="entry name" value="AAA"/>
    <property type="match status" value="1"/>
</dbReference>
<keyword evidence="2" id="KW-0813">Transport</keyword>
<feature type="region of interest" description="Disordered" evidence="5">
    <location>
        <begin position="270"/>
        <end position="296"/>
    </location>
</feature>
<dbReference type="InterPro" id="IPR017871">
    <property type="entry name" value="ABC_transporter-like_CS"/>
</dbReference>
<evidence type="ECO:0000256" key="5">
    <source>
        <dbReference type="SAM" id="MobiDB-lite"/>
    </source>
</evidence>
<dbReference type="EMBL" id="JAKFHA010000003">
    <property type="protein sequence ID" value="MCF2527305.1"/>
    <property type="molecule type" value="Genomic_DNA"/>
</dbReference>
<dbReference type="GO" id="GO:0015833">
    <property type="term" value="P:peptide transport"/>
    <property type="evidence" value="ECO:0007669"/>
    <property type="project" value="InterPro"/>
</dbReference>
<dbReference type="CDD" id="cd03257">
    <property type="entry name" value="ABC_NikE_OppD_transporters"/>
    <property type="match status" value="1"/>
</dbReference>
<keyword evidence="8" id="KW-1185">Reference proteome</keyword>
<dbReference type="InterPro" id="IPR013563">
    <property type="entry name" value="Oligopep_ABC_C"/>
</dbReference>